<organism evidence="3 4">
    <name type="scientific">Thalassobaculum litoreum DSM 18839</name>
    <dbReference type="NCBI Taxonomy" id="1123362"/>
    <lineage>
        <taxon>Bacteria</taxon>
        <taxon>Pseudomonadati</taxon>
        <taxon>Pseudomonadota</taxon>
        <taxon>Alphaproteobacteria</taxon>
        <taxon>Rhodospirillales</taxon>
        <taxon>Thalassobaculaceae</taxon>
        <taxon>Thalassobaculum</taxon>
    </lineage>
</organism>
<feature type="binding site" evidence="2">
    <location>
        <position position="73"/>
    </location>
    <ligand>
        <name>substrate</name>
    </ligand>
</feature>
<dbReference type="NCBIfam" id="TIGR00055">
    <property type="entry name" value="uppS"/>
    <property type="match status" value="1"/>
</dbReference>
<feature type="binding site" evidence="2">
    <location>
        <position position="24"/>
    </location>
    <ligand>
        <name>Mg(2+)</name>
        <dbReference type="ChEBI" id="CHEBI:18420"/>
    </ligand>
</feature>
<reference evidence="3 4" key="1">
    <citation type="submission" date="2016-10" db="EMBL/GenBank/DDBJ databases">
        <authorList>
            <person name="Varghese N."/>
            <person name="Submissions S."/>
        </authorList>
    </citation>
    <scope>NUCLEOTIDE SEQUENCE [LARGE SCALE GENOMIC DNA]</scope>
    <source>
        <strain evidence="3 4">DSM 18839</strain>
    </source>
</reference>
<dbReference type="Gene3D" id="3.40.1180.10">
    <property type="entry name" value="Decaprenyl diphosphate synthase-like"/>
    <property type="match status" value="1"/>
</dbReference>
<dbReference type="RefSeq" id="WP_028794584.1">
    <property type="nucleotide sequence ID" value="NZ_FNBW01000016.1"/>
</dbReference>
<dbReference type="EC" id="2.5.1.-" evidence="2"/>
<dbReference type="CDD" id="cd00475">
    <property type="entry name" value="Cis_IPPS"/>
    <property type="match status" value="1"/>
</dbReference>
<dbReference type="InterPro" id="IPR001441">
    <property type="entry name" value="UPP_synth-like"/>
</dbReference>
<feature type="binding site" evidence="2">
    <location>
        <position position="211"/>
    </location>
    <ligand>
        <name>Mg(2+)</name>
        <dbReference type="ChEBI" id="CHEBI:18420"/>
    </ligand>
</feature>
<accession>A0A8G2BLE6</accession>
<dbReference type="FunFam" id="3.40.1180.10:FF:000001">
    <property type="entry name" value="(2E,6E)-farnesyl-diphosphate-specific ditrans,polycis-undecaprenyl-diphosphate synthase"/>
    <property type="match status" value="1"/>
</dbReference>
<feature type="binding site" evidence="2">
    <location>
        <position position="75"/>
    </location>
    <ligand>
        <name>substrate</name>
    </ligand>
</feature>
<dbReference type="GO" id="GO:0016094">
    <property type="term" value="P:polyprenol biosynthetic process"/>
    <property type="evidence" value="ECO:0007669"/>
    <property type="project" value="TreeGrafter"/>
</dbReference>
<dbReference type="HAMAP" id="MF_01139">
    <property type="entry name" value="ISPT"/>
    <property type="match status" value="1"/>
</dbReference>
<dbReference type="SUPFAM" id="SSF64005">
    <property type="entry name" value="Undecaprenyl diphosphate synthase"/>
    <property type="match status" value="1"/>
</dbReference>
<dbReference type="GO" id="GO:0000287">
    <property type="term" value="F:magnesium ion binding"/>
    <property type="evidence" value="ECO:0007669"/>
    <property type="project" value="UniProtKB-UniRule"/>
</dbReference>
<evidence type="ECO:0000256" key="2">
    <source>
        <dbReference type="HAMAP-Rule" id="MF_01139"/>
    </source>
</evidence>
<comment type="subunit">
    <text evidence="2">Homodimer.</text>
</comment>
<dbReference type="NCBIfam" id="NF011408">
    <property type="entry name" value="PRK14834.1"/>
    <property type="match status" value="1"/>
</dbReference>
<dbReference type="PANTHER" id="PTHR10291:SF0">
    <property type="entry name" value="DEHYDRODOLICHYL DIPHOSPHATE SYNTHASE 2"/>
    <property type="match status" value="1"/>
</dbReference>
<dbReference type="Pfam" id="PF01255">
    <property type="entry name" value="Prenyltransf"/>
    <property type="match status" value="1"/>
</dbReference>
<feature type="active site" evidence="2">
    <location>
        <position position="24"/>
    </location>
</feature>
<dbReference type="InterPro" id="IPR036424">
    <property type="entry name" value="UPP_synth-like_sf"/>
</dbReference>
<comment type="similarity">
    <text evidence="2">Belongs to the UPP synthase family.</text>
</comment>
<gene>
    <name evidence="3" type="ORF">SAMN05660686_04228</name>
</gene>
<comment type="cofactor">
    <cofactor evidence="2">
        <name>Mg(2+)</name>
        <dbReference type="ChEBI" id="CHEBI:18420"/>
    </cofactor>
    <text evidence="2">Binds 2 magnesium ions per subunit.</text>
</comment>
<sequence length="246" mass="27260">MVDAAPSIGAGEAAAPLHVAIIMDGNGRWARARSMPRTFGHREGVKAVRRVVDCAPELGITHLTLFGFSSENWSRPQDEVSELMNILRYYLRREVAELHKNNVRIRMLGDRARLSADIVALIDNAEKLTADNTGLCLNIALSYGSRGEITNAVRRIAEAVAAGTLSPAEIDDDTVQSCLDTGGLPDPDLLIRTSGERRISNFLLWQIAYAELVFTDVLWPDFDRAHLVEALEDFSRRDRRYGRATG</sequence>
<evidence type="ECO:0000256" key="1">
    <source>
        <dbReference type="ARBA" id="ARBA00022679"/>
    </source>
</evidence>
<evidence type="ECO:0000313" key="4">
    <source>
        <dbReference type="Proteomes" id="UP000198615"/>
    </source>
</evidence>
<proteinExistence type="inferred from homology"/>
<feature type="binding site" evidence="2">
    <location>
        <begin position="69"/>
        <end position="71"/>
    </location>
    <ligand>
        <name>substrate</name>
    </ligand>
</feature>
<protein>
    <recommendedName>
        <fullName evidence="2">Isoprenyl transferase</fullName>
        <ecNumber evidence="2">2.5.1.-</ecNumber>
    </recommendedName>
</protein>
<feature type="binding site" evidence="2">
    <location>
        <position position="192"/>
    </location>
    <ligand>
        <name>substrate</name>
    </ligand>
</feature>
<feature type="binding site" evidence="2">
    <location>
        <position position="29"/>
    </location>
    <ligand>
        <name>substrate</name>
    </ligand>
</feature>
<dbReference type="EMBL" id="FNBW01000016">
    <property type="protein sequence ID" value="SDG39083.1"/>
    <property type="molecule type" value="Genomic_DNA"/>
</dbReference>
<dbReference type="Proteomes" id="UP000198615">
    <property type="component" value="Unassembled WGS sequence"/>
</dbReference>
<dbReference type="GO" id="GO:0008834">
    <property type="term" value="F:ditrans,polycis-undecaprenyl-diphosphate synthase [(2E,6E)-farnesyl-diphosphate specific] activity"/>
    <property type="evidence" value="ECO:0007669"/>
    <property type="project" value="TreeGrafter"/>
</dbReference>
<evidence type="ECO:0000313" key="3">
    <source>
        <dbReference type="EMBL" id="SDG39083.1"/>
    </source>
</evidence>
<dbReference type="PROSITE" id="PS01066">
    <property type="entry name" value="UPP_SYNTHASE"/>
    <property type="match status" value="1"/>
</dbReference>
<keyword evidence="2" id="KW-0460">Magnesium</keyword>
<dbReference type="NCBIfam" id="NF011405">
    <property type="entry name" value="PRK14830.1"/>
    <property type="match status" value="1"/>
</dbReference>
<comment type="function">
    <text evidence="2">Catalyzes the condensation of isopentenyl diphosphate (IPP) with allylic pyrophosphates generating different type of terpenoids.</text>
</comment>
<keyword evidence="4" id="KW-1185">Reference proteome</keyword>
<feature type="binding site" evidence="2">
    <location>
        <begin position="25"/>
        <end position="28"/>
    </location>
    <ligand>
        <name>substrate</name>
    </ligand>
</feature>
<feature type="binding site" evidence="2">
    <location>
        <begin position="198"/>
        <end position="200"/>
    </location>
    <ligand>
        <name>substrate</name>
    </ligand>
</feature>
<dbReference type="InterPro" id="IPR018520">
    <property type="entry name" value="UPP_synth-like_CS"/>
</dbReference>
<dbReference type="OrthoDB" id="4191603at2"/>
<feature type="binding site" evidence="2">
    <location>
        <position position="37"/>
    </location>
    <ligand>
        <name>substrate</name>
    </ligand>
</feature>
<dbReference type="GO" id="GO:0005829">
    <property type="term" value="C:cytosol"/>
    <property type="evidence" value="ECO:0007669"/>
    <property type="project" value="TreeGrafter"/>
</dbReference>
<comment type="caution">
    <text evidence="3">The sequence shown here is derived from an EMBL/GenBank/DDBJ whole genome shotgun (WGS) entry which is preliminary data.</text>
</comment>
<keyword evidence="2" id="KW-0479">Metal-binding</keyword>
<name>A0A8G2BLE6_9PROT</name>
<feature type="binding site" evidence="2">
    <location>
        <position position="41"/>
    </location>
    <ligand>
        <name>substrate</name>
    </ligand>
</feature>
<feature type="active site" description="Proton acceptor" evidence="2">
    <location>
        <position position="72"/>
    </location>
</feature>
<dbReference type="PANTHER" id="PTHR10291">
    <property type="entry name" value="DEHYDRODOLICHYL DIPHOSPHATE SYNTHASE FAMILY MEMBER"/>
    <property type="match status" value="1"/>
</dbReference>
<keyword evidence="1 2" id="KW-0808">Transferase</keyword>
<dbReference type="AlphaFoldDB" id="A0A8G2BLE6"/>